<keyword evidence="2 4" id="KW-0238">DNA-binding</keyword>
<evidence type="ECO:0000256" key="3">
    <source>
        <dbReference type="ARBA" id="ARBA00023163"/>
    </source>
</evidence>
<dbReference type="InterPro" id="IPR009057">
    <property type="entry name" value="Homeodomain-like_sf"/>
</dbReference>
<dbReference type="InterPro" id="IPR001647">
    <property type="entry name" value="HTH_TetR"/>
</dbReference>
<dbReference type="SUPFAM" id="SSF48498">
    <property type="entry name" value="Tetracyclin repressor-like, C-terminal domain"/>
    <property type="match status" value="1"/>
</dbReference>
<evidence type="ECO:0000256" key="2">
    <source>
        <dbReference type="ARBA" id="ARBA00023125"/>
    </source>
</evidence>
<feature type="region of interest" description="Disordered" evidence="5">
    <location>
        <begin position="84"/>
        <end position="107"/>
    </location>
</feature>
<protein>
    <submittedName>
        <fullName evidence="7">TetR/AcrR family transcriptional regulator</fullName>
    </submittedName>
</protein>
<evidence type="ECO:0000256" key="1">
    <source>
        <dbReference type="ARBA" id="ARBA00023015"/>
    </source>
</evidence>
<dbReference type="PRINTS" id="PR00455">
    <property type="entry name" value="HTHTETR"/>
</dbReference>
<feature type="DNA-binding region" description="H-T-H motif" evidence="4">
    <location>
        <begin position="35"/>
        <end position="54"/>
    </location>
</feature>
<dbReference type="PROSITE" id="PS50977">
    <property type="entry name" value="HTH_TETR_2"/>
    <property type="match status" value="1"/>
</dbReference>
<dbReference type="AlphaFoldDB" id="A0AB39MRZ5"/>
<dbReference type="PANTHER" id="PTHR30055:SF234">
    <property type="entry name" value="HTH-TYPE TRANSCRIPTIONAL REGULATOR BETI"/>
    <property type="match status" value="1"/>
</dbReference>
<dbReference type="Gene3D" id="1.10.357.10">
    <property type="entry name" value="Tetracycline Repressor, domain 2"/>
    <property type="match status" value="1"/>
</dbReference>
<sequence>MQSPAGRHGRPAYDRDSLLEVAVVVFNERGYDGTGMEELARRLGLSKSSIYHHVSGKEELLELAVNRALDALFAVLDEEEAGHRDGINGAVGSGSSDSGSSGTTATARMKRVVHRSVEVLAAELPYVTLLLRLHGNSEVEQRALARRREFDHRVAELMARAAAEGGIRADIDPHLASRLLFGTVNSLVEWYRPDRDLTVQTLADALTTILFDGLHGRPAA</sequence>
<dbReference type="GO" id="GO:0000976">
    <property type="term" value="F:transcription cis-regulatory region binding"/>
    <property type="evidence" value="ECO:0007669"/>
    <property type="project" value="TreeGrafter"/>
</dbReference>
<feature type="domain" description="HTH tetR-type" evidence="6">
    <location>
        <begin position="12"/>
        <end position="72"/>
    </location>
</feature>
<dbReference type="Pfam" id="PF00440">
    <property type="entry name" value="TetR_N"/>
    <property type="match status" value="1"/>
</dbReference>
<evidence type="ECO:0000313" key="7">
    <source>
        <dbReference type="EMBL" id="XDQ07836.1"/>
    </source>
</evidence>
<dbReference type="InterPro" id="IPR041490">
    <property type="entry name" value="KstR2_TetR_C"/>
</dbReference>
<evidence type="ECO:0000259" key="6">
    <source>
        <dbReference type="PROSITE" id="PS50977"/>
    </source>
</evidence>
<dbReference type="PANTHER" id="PTHR30055">
    <property type="entry name" value="HTH-TYPE TRANSCRIPTIONAL REGULATOR RUTR"/>
    <property type="match status" value="1"/>
</dbReference>
<name>A0AB39MRZ5_9ACTN</name>
<keyword evidence="1" id="KW-0805">Transcription regulation</keyword>
<gene>
    <name evidence="7" type="ORF">AB5J58_15565</name>
</gene>
<dbReference type="InterPro" id="IPR036271">
    <property type="entry name" value="Tet_transcr_reg_TetR-rel_C_sf"/>
</dbReference>
<dbReference type="Gene3D" id="1.10.10.60">
    <property type="entry name" value="Homeodomain-like"/>
    <property type="match status" value="1"/>
</dbReference>
<evidence type="ECO:0000256" key="5">
    <source>
        <dbReference type="SAM" id="MobiDB-lite"/>
    </source>
</evidence>
<organism evidence="7">
    <name type="scientific">Streptomyces sp. R08</name>
    <dbReference type="NCBI Taxonomy" id="3238624"/>
    <lineage>
        <taxon>Bacteria</taxon>
        <taxon>Bacillati</taxon>
        <taxon>Actinomycetota</taxon>
        <taxon>Actinomycetes</taxon>
        <taxon>Kitasatosporales</taxon>
        <taxon>Streptomycetaceae</taxon>
        <taxon>Streptomyces</taxon>
    </lineage>
</organism>
<accession>A0AB39MRZ5</accession>
<feature type="compositionally biased region" description="Low complexity" evidence="5">
    <location>
        <begin position="93"/>
        <end position="107"/>
    </location>
</feature>
<dbReference type="GO" id="GO:0003700">
    <property type="term" value="F:DNA-binding transcription factor activity"/>
    <property type="evidence" value="ECO:0007669"/>
    <property type="project" value="TreeGrafter"/>
</dbReference>
<keyword evidence="3" id="KW-0804">Transcription</keyword>
<evidence type="ECO:0000256" key="4">
    <source>
        <dbReference type="PROSITE-ProRule" id="PRU00335"/>
    </source>
</evidence>
<dbReference type="InterPro" id="IPR050109">
    <property type="entry name" value="HTH-type_TetR-like_transc_reg"/>
</dbReference>
<dbReference type="RefSeq" id="WP_369192548.1">
    <property type="nucleotide sequence ID" value="NZ_CP163431.1"/>
</dbReference>
<reference evidence="7" key="1">
    <citation type="submission" date="2024-07" db="EMBL/GenBank/DDBJ databases">
        <authorList>
            <person name="Yu S.T."/>
        </authorList>
    </citation>
    <scope>NUCLEOTIDE SEQUENCE</scope>
    <source>
        <strain evidence="7">R08</strain>
    </source>
</reference>
<proteinExistence type="predicted"/>
<dbReference type="SUPFAM" id="SSF46689">
    <property type="entry name" value="Homeodomain-like"/>
    <property type="match status" value="1"/>
</dbReference>
<dbReference type="EMBL" id="CP163431">
    <property type="protein sequence ID" value="XDQ07836.1"/>
    <property type="molecule type" value="Genomic_DNA"/>
</dbReference>
<dbReference type="Pfam" id="PF17932">
    <property type="entry name" value="TetR_C_24"/>
    <property type="match status" value="1"/>
</dbReference>